<evidence type="ECO:0000313" key="2">
    <source>
        <dbReference type="Proteomes" id="UP000184096"/>
    </source>
</evidence>
<gene>
    <name evidence="1" type="ORF">SAMN05444170_5746</name>
</gene>
<name>A0A1M7ULV5_9BRAD</name>
<protein>
    <submittedName>
        <fullName evidence="1">Uncharacterized protein</fullName>
    </submittedName>
</protein>
<reference evidence="2" key="1">
    <citation type="submission" date="2016-11" db="EMBL/GenBank/DDBJ databases">
        <authorList>
            <person name="Varghese N."/>
            <person name="Submissions S."/>
        </authorList>
    </citation>
    <scope>NUCLEOTIDE SEQUENCE [LARGE SCALE GENOMIC DNA]</scope>
    <source>
        <strain evidence="2">GAS401</strain>
    </source>
</reference>
<sequence>MSTETAQRQTDVIKSRRFTNGQLIRFLLKGLPVATTDKTQNLYNRTLHFRRRLIELRTDSVCASA</sequence>
<keyword evidence="2" id="KW-1185">Reference proteome</keyword>
<dbReference type="Proteomes" id="UP000184096">
    <property type="component" value="Chromosome I"/>
</dbReference>
<dbReference type="EMBL" id="LT670849">
    <property type="protein sequence ID" value="SHN84001.1"/>
    <property type="molecule type" value="Genomic_DNA"/>
</dbReference>
<evidence type="ECO:0000313" key="1">
    <source>
        <dbReference type="EMBL" id="SHN84001.1"/>
    </source>
</evidence>
<proteinExistence type="predicted"/>
<dbReference type="AlphaFoldDB" id="A0A1M7ULV5"/>
<accession>A0A1M7ULV5</accession>
<organism evidence="1 2">
    <name type="scientific">Bradyrhizobium erythrophlei</name>
    <dbReference type="NCBI Taxonomy" id="1437360"/>
    <lineage>
        <taxon>Bacteria</taxon>
        <taxon>Pseudomonadati</taxon>
        <taxon>Pseudomonadota</taxon>
        <taxon>Alphaproteobacteria</taxon>
        <taxon>Hyphomicrobiales</taxon>
        <taxon>Nitrobacteraceae</taxon>
        <taxon>Bradyrhizobium</taxon>
    </lineage>
</organism>